<evidence type="ECO:0000313" key="2">
    <source>
        <dbReference type="Proteomes" id="UP000235584"/>
    </source>
</evidence>
<dbReference type="InterPro" id="IPR003718">
    <property type="entry name" value="OsmC/Ohr_fam"/>
</dbReference>
<keyword evidence="2" id="KW-1185">Reference proteome</keyword>
<dbReference type="InterPro" id="IPR036102">
    <property type="entry name" value="OsmC/Ohrsf"/>
</dbReference>
<reference evidence="1 2" key="1">
    <citation type="submission" date="2018-01" db="EMBL/GenBank/DDBJ databases">
        <title>Complete genome sequence of Bacteriovorax stolpii DSM12778.</title>
        <authorList>
            <person name="Tang B."/>
            <person name="Chang J."/>
        </authorList>
    </citation>
    <scope>NUCLEOTIDE SEQUENCE [LARGE SCALE GENOMIC DNA]</scope>
    <source>
        <strain evidence="1 2">DSM 12778</strain>
    </source>
</reference>
<name>A0A2K9NP94_BACTC</name>
<dbReference type="Proteomes" id="UP000235584">
    <property type="component" value="Chromosome"/>
</dbReference>
<dbReference type="InterPro" id="IPR015946">
    <property type="entry name" value="KH_dom-like_a/b"/>
</dbReference>
<proteinExistence type="predicted"/>
<evidence type="ECO:0000313" key="1">
    <source>
        <dbReference type="EMBL" id="AUN97323.1"/>
    </source>
</evidence>
<dbReference type="RefSeq" id="WP_102242618.1">
    <property type="nucleotide sequence ID" value="NZ_CP025704.1"/>
</dbReference>
<gene>
    <name evidence="1" type="ORF">C0V70_04190</name>
</gene>
<organism evidence="1 2">
    <name type="scientific">Bacteriovorax stolpii</name>
    <name type="common">Bdellovibrio stolpii</name>
    <dbReference type="NCBI Taxonomy" id="960"/>
    <lineage>
        <taxon>Bacteria</taxon>
        <taxon>Pseudomonadati</taxon>
        <taxon>Bdellovibrionota</taxon>
        <taxon>Bacteriovoracia</taxon>
        <taxon>Bacteriovoracales</taxon>
        <taxon>Bacteriovoracaceae</taxon>
        <taxon>Bacteriovorax</taxon>
    </lineage>
</organism>
<dbReference type="KEGG" id="bsto:C0V70_04190"/>
<protein>
    <submittedName>
        <fullName evidence="1">Osmotically inducible protein OsmC</fullName>
    </submittedName>
</protein>
<dbReference type="AlphaFoldDB" id="A0A2K9NP94"/>
<dbReference type="Pfam" id="PF02566">
    <property type="entry name" value="OsmC"/>
    <property type="match status" value="1"/>
</dbReference>
<dbReference type="SUPFAM" id="SSF82784">
    <property type="entry name" value="OsmC-like"/>
    <property type="match status" value="1"/>
</dbReference>
<accession>A0A2K9NP94</accession>
<sequence>MTKYPLVFNATTNATSGLNTPWESNAFNQLPLTVAIPKEFEGEGGGYSPEDLYLLALTNCFVATFKFAAHKSALTFSDLKVETKLIVDLDESGRPIMKEFYLDSYLSGASHAERAQRLLTKIEGSCLILNSVKTKVIFHHHLC</sequence>
<dbReference type="EMBL" id="CP025704">
    <property type="protein sequence ID" value="AUN97323.1"/>
    <property type="molecule type" value="Genomic_DNA"/>
</dbReference>
<dbReference type="Gene3D" id="3.30.300.20">
    <property type="match status" value="1"/>
</dbReference>